<feature type="region of interest" description="Disordered" evidence="1">
    <location>
        <begin position="333"/>
        <end position="358"/>
    </location>
</feature>
<dbReference type="PROSITE" id="PS50011">
    <property type="entry name" value="PROTEIN_KINASE_DOM"/>
    <property type="match status" value="1"/>
</dbReference>
<proteinExistence type="predicted"/>
<feature type="domain" description="Protein kinase" evidence="3">
    <location>
        <begin position="444"/>
        <end position="714"/>
    </location>
</feature>
<keyword evidence="2" id="KW-0732">Signal</keyword>
<dbReference type="GO" id="GO:0005524">
    <property type="term" value="F:ATP binding"/>
    <property type="evidence" value="ECO:0007669"/>
    <property type="project" value="InterPro"/>
</dbReference>
<dbReference type="Proteomes" id="UP001271007">
    <property type="component" value="Unassembled WGS sequence"/>
</dbReference>
<organism evidence="4 5">
    <name type="scientific">Extremus antarcticus</name>
    <dbReference type="NCBI Taxonomy" id="702011"/>
    <lineage>
        <taxon>Eukaryota</taxon>
        <taxon>Fungi</taxon>
        <taxon>Dikarya</taxon>
        <taxon>Ascomycota</taxon>
        <taxon>Pezizomycotina</taxon>
        <taxon>Dothideomycetes</taxon>
        <taxon>Dothideomycetidae</taxon>
        <taxon>Mycosphaerellales</taxon>
        <taxon>Extremaceae</taxon>
        <taxon>Extremus</taxon>
    </lineage>
</organism>
<dbReference type="Gene3D" id="3.30.200.20">
    <property type="entry name" value="Phosphorylase Kinase, domain 1"/>
    <property type="match status" value="1"/>
</dbReference>
<feature type="region of interest" description="Disordered" evidence="1">
    <location>
        <begin position="669"/>
        <end position="714"/>
    </location>
</feature>
<evidence type="ECO:0000256" key="2">
    <source>
        <dbReference type="SAM" id="SignalP"/>
    </source>
</evidence>
<feature type="chain" id="PRO_5042483546" description="Protein kinase domain-containing protein" evidence="2">
    <location>
        <begin position="20"/>
        <end position="714"/>
    </location>
</feature>
<feature type="compositionally biased region" description="Basic and acidic residues" evidence="1">
    <location>
        <begin position="337"/>
        <end position="346"/>
    </location>
</feature>
<gene>
    <name evidence="4" type="ORF">LTR09_008120</name>
</gene>
<dbReference type="EMBL" id="JAWDJX010000030">
    <property type="protein sequence ID" value="KAK3050754.1"/>
    <property type="molecule type" value="Genomic_DNA"/>
</dbReference>
<dbReference type="InterPro" id="IPR011009">
    <property type="entry name" value="Kinase-like_dom_sf"/>
</dbReference>
<dbReference type="AlphaFoldDB" id="A0AAJ0DID0"/>
<evidence type="ECO:0000313" key="4">
    <source>
        <dbReference type="EMBL" id="KAK3050754.1"/>
    </source>
</evidence>
<feature type="signal peptide" evidence="2">
    <location>
        <begin position="1"/>
        <end position="19"/>
    </location>
</feature>
<evidence type="ECO:0000259" key="3">
    <source>
        <dbReference type="PROSITE" id="PS50011"/>
    </source>
</evidence>
<dbReference type="SUPFAM" id="SSF56112">
    <property type="entry name" value="Protein kinase-like (PK-like)"/>
    <property type="match status" value="1"/>
</dbReference>
<evidence type="ECO:0000313" key="5">
    <source>
        <dbReference type="Proteomes" id="UP001271007"/>
    </source>
</evidence>
<comment type="caution">
    <text evidence="4">The sequence shown here is derived from an EMBL/GenBank/DDBJ whole genome shotgun (WGS) entry which is preliminary data.</text>
</comment>
<reference evidence="4" key="1">
    <citation type="submission" date="2023-04" db="EMBL/GenBank/DDBJ databases">
        <title>Black Yeasts Isolated from many extreme environments.</title>
        <authorList>
            <person name="Coleine C."/>
            <person name="Stajich J.E."/>
            <person name="Selbmann L."/>
        </authorList>
    </citation>
    <scope>NUCLEOTIDE SEQUENCE</scope>
    <source>
        <strain evidence="4">CCFEE 5312</strain>
    </source>
</reference>
<protein>
    <recommendedName>
        <fullName evidence="3">Protein kinase domain-containing protein</fullName>
    </recommendedName>
</protein>
<dbReference type="GO" id="GO:0004672">
    <property type="term" value="F:protein kinase activity"/>
    <property type="evidence" value="ECO:0007669"/>
    <property type="project" value="InterPro"/>
</dbReference>
<name>A0AAJ0DID0_9PEZI</name>
<keyword evidence="5" id="KW-1185">Reference proteome</keyword>
<sequence>MYSTIAFGSLLIAASNALAFPQSASVAVVAASTSSAAPAASSSGAVSATGYGDNSVTVILSNQAIELGSQTTFKNVNSAKSKPPVGSSGPFQTIEINVGDDVANKDLRCSAFDANGVALIARRGANTDTTFSDADKGEWTFLGDVEVAQITCDPAFVAVAAGSYDIRVTLSDGNLATQTVLSGVVRNIQPPVGSSGPYNSVEISVGPLVDPALRCKVKNNANRAIVATRGENVDTTFSDADKGAWAFTKSSLVKNIVCNPDFVAAPHDYQTMAANPTANEPQWHTLDFFTDDDVDSAITIFNANRRFHIIASQRKLGNDTKVGKDYYKLVRNAQARSAEEDPRKGSPADGLSSDSGINVAEGDEERVLGSDADNNSEEHVGIESAEDALKCWMVSPLADPEHGLLSAKSNVQTVEQFYNCPTTFCELTASEDGQDIEAIELKATPELQKRMEGLLPKALLPKYLTNSLTAPWFRSSELDVLDYSDRPVGTPYHPCRVQHKESKEVYFLKVVDNEQQQPIKRELSILHQIEQAGLRQKMNVPRVTGLVAFDNTEPTPTGRKKIMGILLTDIPGPTPLTLLLDESVEQERREKWAKEAERITDVLHEHEIIWGDAKADNFMVDRADNLWIIDFGGSYTEGWVDPELNETEEGDEMGTAKIINALKDPVANVARPDEDGSAHCQASKSQGGSKRKRGLSEGGDDRQTDKRSRIRRDG</sequence>
<dbReference type="Gene3D" id="1.10.510.10">
    <property type="entry name" value="Transferase(Phosphotransferase) domain 1"/>
    <property type="match status" value="1"/>
</dbReference>
<accession>A0AAJ0DID0</accession>
<feature type="compositionally biased region" description="Basic and acidic residues" evidence="1">
    <location>
        <begin position="699"/>
        <end position="714"/>
    </location>
</feature>
<evidence type="ECO:0000256" key="1">
    <source>
        <dbReference type="SAM" id="MobiDB-lite"/>
    </source>
</evidence>
<dbReference type="InterPro" id="IPR000719">
    <property type="entry name" value="Prot_kinase_dom"/>
</dbReference>